<feature type="compositionally biased region" description="Polar residues" evidence="1">
    <location>
        <begin position="98"/>
        <end position="112"/>
    </location>
</feature>
<feature type="compositionally biased region" description="Basic and acidic residues" evidence="1">
    <location>
        <begin position="79"/>
        <end position="97"/>
    </location>
</feature>
<proteinExistence type="predicted"/>
<dbReference type="Proteomes" id="UP000800040">
    <property type="component" value="Unassembled WGS sequence"/>
</dbReference>
<dbReference type="AlphaFoldDB" id="A0A6A5K159"/>
<protein>
    <submittedName>
        <fullName evidence="2">Uncharacterized protein</fullName>
    </submittedName>
</protein>
<reference evidence="2" key="1">
    <citation type="submission" date="2020-01" db="EMBL/GenBank/DDBJ databases">
        <authorList>
            <consortium name="DOE Joint Genome Institute"/>
            <person name="Haridas S."/>
            <person name="Albert R."/>
            <person name="Binder M."/>
            <person name="Bloem J."/>
            <person name="Labutti K."/>
            <person name="Salamov A."/>
            <person name="Andreopoulos B."/>
            <person name="Baker S.E."/>
            <person name="Barry K."/>
            <person name="Bills G."/>
            <person name="Bluhm B.H."/>
            <person name="Cannon C."/>
            <person name="Castanera R."/>
            <person name="Culley D.E."/>
            <person name="Daum C."/>
            <person name="Ezra D."/>
            <person name="Gonzalez J.B."/>
            <person name="Henrissat B."/>
            <person name="Kuo A."/>
            <person name="Liang C."/>
            <person name="Lipzen A."/>
            <person name="Lutzoni F."/>
            <person name="Magnuson J."/>
            <person name="Mondo S."/>
            <person name="Nolan M."/>
            <person name="Ohm R."/>
            <person name="Pangilinan J."/>
            <person name="Park H.-J."/>
            <person name="Ramirez L."/>
            <person name="Alfaro M."/>
            <person name="Sun H."/>
            <person name="Tritt A."/>
            <person name="Yoshinaga Y."/>
            <person name="Zwiers L.-H."/>
            <person name="Turgeon B.G."/>
            <person name="Goodwin S.B."/>
            <person name="Spatafora J.W."/>
            <person name="Crous P.W."/>
            <person name="Grigoriev I.V."/>
        </authorList>
    </citation>
    <scope>NUCLEOTIDE SEQUENCE</scope>
    <source>
        <strain evidence="2">P77</strain>
    </source>
</reference>
<evidence type="ECO:0000256" key="1">
    <source>
        <dbReference type="SAM" id="MobiDB-lite"/>
    </source>
</evidence>
<feature type="compositionally biased region" description="Low complexity" evidence="1">
    <location>
        <begin position="12"/>
        <end position="37"/>
    </location>
</feature>
<feature type="compositionally biased region" description="Polar residues" evidence="1">
    <location>
        <begin position="40"/>
        <end position="50"/>
    </location>
</feature>
<gene>
    <name evidence="2" type="ORF">BDW02DRAFT_72168</name>
</gene>
<accession>A0A6A5K159</accession>
<evidence type="ECO:0000313" key="3">
    <source>
        <dbReference type="Proteomes" id="UP000800040"/>
    </source>
</evidence>
<sequence length="272" mass="29493">MAPHTLKDTATDDPTTQNPSTDTPTTDESTPQTTSEDSAQDASPTESTSPEELAGPQPLKHTQAARPTNEENTNPSTKQHSETRSNNRETERQREDQNSISGNKQANPTAATEPNPFRPLWRQLTHLNPATQSLARIQVHGCILSRSYISDTNHFLDALPTLSATERADAIASFYADLDNQVPDRHVKVIRRSAAAERMEGTEGGIGEDKGEGVWMVRIVQLLSLPGDLDGWGARDRYADLGPGPEAGGGGGVAGEDWGDEWEAKLRELYGG</sequence>
<organism evidence="2 3">
    <name type="scientific">Decorospora gaudefroyi</name>
    <dbReference type="NCBI Taxonomy" id="184978"/>
    <lineage>
        <taxon>Eukaryota</taxon>
        <taxon>Fungi</taxon>
        <taxon>Dikarya</taxon>
        <taxon>Ascomycota</taxon>
        <taxon>Pezizomycotina</taxon>
        <taxon>Dothideomycetes</taxon>
        <taxon>Pleosporomycetidae</taxon>
        <taxon>Pleosporales</taxon>
        <taxon>Pleosporineae</taxon>
        <taxon>Pleosporaceae</taxon>
        <taxon>Decorospora</taxon>
    </lineage>
</organism>
<feature type="compositionally biased region" description="Basic and acidic residues" evidence="1">
    <location>
        <begin position="1"/>
        <end position="10"/>
    </location>
</feature>
<feature type="region of interest" description="Disordered" evidence="1">
    <location>
        <begin position="1"/>
        <end position="116"/>
    </location>
</feature>
<keyword evidence="3" id="KW-1185">Reference proteome</keyword>
<evidence type="ECO:0000313" key="2">
    <source>
        <dbReference type="EMBL" id="KAF1831058.1"/>
    </source>
</evidence>
<name>A0A6A5K159_9PLEO</name>
<dbReference type="EMBL" id="ML975375">
    <property type="protein sequence ID" value="KAF1831058.1"/>
    <property type="molecule type" value="Genomic_DNA"/>
</dbReference>